<evidence type="ECO:0000313" key="9">
    <source>
        <dbReference type="EMBL" id="CAH0366288.1"/>
    </source>
</evidence>
<dbReference type="InterPro" id="IPR011009">
    <property type="entry name" value="Kinase-like_dom_sf"/>
</dbReference>
<keyword evidence="1" id="KW-0723">Serine/threonine-protein kinase</keyword>
<dbReference type="GO" id="GO:0004674">
    <property type="term" value="F:protein serine/threonine kinase activity"/>
    <property type="evidence" value="ECO:0007669"/>
    <property type="project" value="UniProtKB-KW"/>
</dbReference>
<dbReference type="PROSITE" id="PS00108">
    <property type="entry name" value="PROTEIN_KINASE_ST"/>
    <property type="match status" value="1"/>
</dbReference>
<organism evidence="9 10">
    <name type="scientific">Pelagomonas calceolata</name>
    <dbReference type="NCBI Taxonomy" id="35677"/>
    <lineage>
        <taxon>Eukaryota</taxon>
        <taxon>Sar</taxon>
        <taxon>Stramenopiles</taxon>
        <taxon>Ochrophyta</taxon>
        <taxon>Pelagophyceae</taxon>
        <taxon>Pelagomonadales</taxon>
        <taxon>Pelagomonadaceae</taxon>
        <taxon>Pelagomonas</taxon>
    </lineage>
</organism>
<proteinExistence type="predicted"/>
<name>A0A8J2S9S4_9STRA</name>
<sequence>MPRSRSRSRSRGRRRRSRSRDRRDRRDDRDRDRSRRDRDRSRDRRPQPSSRARAEEEASKRRRDEARVPEPVDVLNQDDGIEVDEAEVEAFLASDDEDAREAKRAAERRKRRQAIERKHAAAKEAPQPIVEDPSKAQEEQSARDKAVKYEVTPLGLTEVKPDDDAFDMFTGEGDIDAPAPVKVGKRATAAQLLAGELGEEEQANWDDTDGYYMARPGETIDGRYRVLGVVGRGVFSSVLKARDEVQEKEKNEPCYVAVKMIRNNETMTKAAAKEIELLREISAGDPNGRCHCVRLLNETEHRAHTALIFESMAMNLREALKKYGKHVGINIDAVRIYAKQLLFALRHLYKLRIVHADIKPDNILVSENNAVLRICDFGSAFRESDPGCSDPSPYLVSRFYRAPEIILGLKYDTRVDLWSIATCLYELYTGHIMYPGVDNNNMLRLMMELKGRFPVRMLRAHVRVYTELLLLDPHFLDVQSSFKFQHRVLDERTKEPRLTLVSIDKPTRSIAQTFLSKKAGADDKRTVLDLADFLEQVCMLNPDNRPSVNECLKHRFVAGRQEHPRDKKPPEASTGGGSVRSRSPGRL</sequence>
<evidence type="ECO:0000256" key="7">
    <source>
        <dbReference type="SAM" id="MobiDB-lite"/>
    </source>
</evidence>
<evidence type="ECO:0000313" key="10">
    <source>
        <dbReference type="Proteomes" id="UP000789595"/>
    </source>
</evidence>
<feature type="compositionally biased region" description="Basic and acidic residues" evidence="7">
    <location>
        <begin position="132"/>
        <end position="146"/>
    </location>
</feature>
<feature type="compositionally biased region" description="Basic residues" evidence="7">
    <location>
        <begin position="1"/>
        <end position="20"/>
    </location>
</feature>
<feature type="compositionally biased region" description="Basic and acidic residues" evidence="7">
    <location>
        <begin position="113"/>
        <end position="122"/>
    </location>
</feature>
<dbReference type="OrthoDB" id="3967at2759"/>
<dbReference type="Gene3D" id="3.30.200.20">
    <property type="entry name" value="Phosphorylase Kinase, domain 1"/>
    <property type="match status" value="1"/>
</dbReference>
<comment type="caution">
    <text evidence="9">The sequence shown here is derived from an EMBL/GenBank/DDBJ whole genome shotgun (WGS) entry which is preliminary data.</text>
</comment>
<evidence type="ECO:0000256" key="3">
    <source>
        <dbReference type="ARBA" id="ARBA00022741"/>
    </source>
</evidence>
<evidence type="ECO:0000256" key="4">
    <source>
        <dbReference type="ARBA" id="ARBA00022777"/>
    </source>
</evidence>
<keyword evidence="4" id="KW-0418">Kinase</keyword>
<dbReference type="InterPro" id="IPR017441">
    <property type="entry name" value="Protein_kinase_ATP_BS"/>
</dbReference>
<feature type="compositionally biased region" description="Acidic residues" evidence="7">
    <location>
        <begin position="79"/>
        <end position="99"/>
    </location>
</feature>
<dbReference type="PANTHER" id="PTHR24058:SF103">
    <property type="entry name" value="SERINE_THREONINE-PROTEIN KINASE PRP4 HOMOLOG"/>
    <property type="match status" value="1"/>
</dbReference>
<dbReference type="Proteomes" id="UP000789595">
    <property type="component" value="Unassembled WGS sequence"/>
</dbReference>
<accession>A0A8J2S9S4</accession>
<keyword evidence="3 6" id="KW-0547">Nucleotide-binding</keyword>
<evidence type="ECO:0000256" key="5">
    <source>
        <dbReference type="ARBA" id="ARBA00022840"/>
    </source>
</evidence>
<dbReference type="SUPFAM" id="SSF56112">
    <property type="entry name" value="Protein kinase-like (PK-like)"/>
    <property type="match status" value="1"/>
</dbReference>
<keyword evidence="2" id="KW-0808">Transferase</keyword>
<dbReference type="SMART" id="SM00220">
    <property type="entry name" value="S_TKc"/>
    <property type="match status" value="1"/>
</dbReference>
<dbReference type="Gene3D" id="1.10.510.10">
    <property type="entry name" value="Transferase(Phosphotransferase) domain 1"/>
    <property type="match status" value="1"/>
</dbReference>
<keyword evidence="10" id="KW-1185">Reference proteome</keyword>
<keyword evidence="5 6" id="KW-0067">ATP-binding</keyword>
<dbReference type="InterPro" id="IPR008271">
    <property type="entry name" value="Ser/Thr_kinase_AS"/>
</dbReference>
<dbReference type="PROSITE" id="PS00107">
    <property type="entry name" value="PROTEIN_KINASE_ATP"/>
    <property type="match status" value="1"/>
</dbReference>
<gene>
    <name evidence="9" type="ORF">PECAL_1P27720</name>
</gene>
<feature type="region of interest" description="Disordered" evidence="7">
    <location>
        <begin position="1"/>
        <end position="146"/>
    </location>
</feature>
<dbReference type="PANTHER" id="PTHR24058">
    <property type="entry name" value="DUAL SPECIFICITY PROTEIN KINASE"/>
    <property type="match status" value="1"/>
</dbReference>
<feature type="compositionally biased region" description="Basic and acidic residues" evidence="7">
    <location>
        <begin position="560"/>
        <end position="570"/>
    </location>
</feature>
<reference evidence="9" key="1">
    <citation type="submission" date="2021-11" db="EMBL/GenBank/DDBJ databases">
        <authorList>
            <consortium name="Genoscope - CEA"/>
            <person name="William W."/>
        </authorList>
    </citation>
    <scope>NUCLEOTIDE SEQUENCE</scope>
</reference>
<evidence type="ECO:0000256" key="2">
    <source>
        <dbReference type="ARBA" id="ARBA00022679"/>
    </source>
</evidence>
<dbReference type="PROSITE" id="PS50011">
    <property type="entry name" value="PROTEIN_KINASE_DOM"/>
    <property type="match status" value="1"/>
</dbReference>
<evidence type="ECO:0000259" key="8">
    <source>
        <dbReference type="PROSITE" id="PS50011"/>
    </source>
</evidence>
<dbReference type="AlphaFoldDB" id="A0A8J2S9S4"/>
<dbReference type="GO" id="GO:0005524">
    <property type="term" value="F:ATP binding"/>
    <property type="evidence" value="ECO:0007669"/>
    <property type="project" value="UniProtKB-UniRule"/>
</dbReference>
<feature type="domain" description="Protein kinase" evidence="8">
    <location>
        <begin position="224"/>
        <end position="557"/>
    </location>
</feature>
<protein>
    <recommendedName>
        <fullName evidence="8">Protein kinase domain-containing protein</fullName>
    </recommendedName>
</protein>
<dbReference type="Pfam" id="PF00069">
    <property type="entry name" value="Pkinase"/>
    <property type="match status" value="1"/>
</dbReference>
<feature type="compositionally biased region" description="Basic and acidic residues" evidence="7">
    <location>
        <begin position="21"/>
        <end position="70"/>
    </location>
</feature>
<evidence type="ECO:0000256" key="6">
    <source>
        <dbReference type="PROSITE-ProRule" id="PRU10141"/>
    </source>
</evidence>
<feature type="region of interest" description="Disordered" evidence="7">
    <location>
        <begin position="556"/>
        <end position="587"/>
    </location>
</feature>
<dbReference type="EMBL" id="CAKKNE010000001">
    <property type="protein sequence ID" value="CAH0366288.1"/>
    <property type="molecule type" value="Genomic_DNA"/>
</dbReference>
<feature type="binding site" evidence="6">
    <location>
        <position position="259"/>
    </location>
    <ligand>
        <name>ATP</name>
        <dbReference type="ChEBI" id="CHEBI:30616"/>
    </ligand>
</feature>
<evidence type="ECO:0000256" key="1">
    <source>
        <dbReference type="ARBA" id="ARBA00022527"/>
    </source>
</evidence>
<dbReference type="InterPro" id="IPR050494">
    <property type="entry name" value="Ser_Thr_dual-spec_kinase"/>
</dbReference>
<dbReference type="InterPro" id="IPR000719">
    <property type="entry name" value="Prot_kinase_dom"/>
</dbReference>